<evidence type="ECO:0000256" key="2">
    <source>
        <dbReference type="ARBA" id="ARBA00022630"/>
    </source>
</evidence>
<dbReference type="EMBL" id="FWFX01000001">
    <property type="protein sequence ID" value="SLN16687.1"/>
    <property type="molecule type" value="Genomic_DNA"/>
</dbReference>
<comment type="cofactor">
    <cofactor evidence="1">
        <name>FAD</name>
        <dbReference type="ChEBI" id="CHEBI:57692"/>
    </cofactor>
</comment>
<dbReference type="AlphaFoldDB" id="A0A1X6YBV2"/>
<dbReference type="Pfam" id="PF01494">
    <property type="entry name" value="FAD_binding_3"/>
    <property type="match status" value="1"/>
</dbReference>
<feature type="domain" description="FAD-binding" evidence="6">
    <location>
        <begin position="7"/>
        <end position="339"/>
    </location>
</feature>
<evidence type="ECO:0000256" key="1">
    <source>
        <dbReference type="ARBA" id="ARBA00001974"/>
    </source>
</evidence>
<dbReference type="PANTHER" id="PTHR13789:SF318">
    <property type="entry name" value="GERANYLGERANYL DIPHOSPHATE REDUCTASE"/>
    <property type="match status" value="1"/>
</dbReference>
<dbReference type="SUPFAM" id="SSF54373">
    <property type="entry name" value="FAD-linked reductases, C-terminal domain"/>
    <property type="match status" value="1"/>
</dbReference>
<keyword evidence="2" id="KW-0285">Flavoprotein</keyword>
<sequence length="394" mass="43363">MTLNGMKIAIIGAGIGGLAAARALALRGAKVTVLEQTEAIKEVGAGIQISPNGFAVLNALGLGDNLSAQSVQAQAVNLIDYRGKQVTRLDLSRLQNQSYFFLHRSDLIAILADGARQAGAKLRLLQHVERISTGEKPVVHLANGAEFKADLVIGADGLHSVVRTAINGTSWPFFTNQVAWRTIVPNTFDRGPEVQLHMGPHRHLVSYPIRSGEYLNIVAVQERAAWAEESWSQKDDPTTLQAAFSDFCPEAQQMLSQVKDVNLWGLFRHAVAPLWYADNVTLLGDAAHPTLPFMAQGASMALEDAWVLADCLERVGTLKDRLSNYQSLREHRTRKIVDTASGNAWKYHLSFPPLRWAAHSAMRLGGRFAPDKLLHQFDWIYNHDVTQDTPASPR</sequence>
<dbReference type="RefSeq" id="WP_085804025.1">
    <property type="nucleotide sequence ID" value="NZ_FWFX01000001.1"/>
</dbReference>
<dbReference type="PRINTS" id="PR00420">
    <property type="entry name" value="RNGMNOXGNASE"/>
</dbReference>
<proteinExistence type="predicted"/>
<accession>A0A1X6YBV2</accession>
<dbReference type="OrthoDB" id="4230779at2"/>
<evidence type="ECO:0000259" key="6">
    <source>
        <dbReference type="Pfam" id="PF01494"/>
    </source>
</evidence>
<dbReference type="InterPro" id="IPR002938">
    <property type="entry name" value="FAD-bd"/>
</dbReference>
<organism evidence="7 8">
    <name type="scientific">Roseovarius albus</name>
    <dbReference type="NCBI Taxonomy" id="1247867"/>
    <lineage>
        <taxon>Bacteria</taxon>
        <taxon>Pseudomonadati</taxon>
        <taxon>Pseudomonadota</taxon>
        <taxon>Alphaproteobacteria</taxon>
        <taxon>Rhodobacterales</taxon>
        <taxon>Roseobacteraceae</taxon>
        <taxon>Roseovarius</taxon>
    </lineage>
</organism>
<dbReference type="PANTHER" id="PTHR13789">
    <property type="entry name" value="MONOOXYGENASE"/>
    <property type="match status" value="1"/>
</dbReference>
<evidence type="ECO:0000256" key="3">
    <source>
        <dbReference type="ARBA" id="ARBA00022827"/>
    </source>
</evidence>
<dbReference type="EC" id="1.14.13.24" evidence="7"/>
<name>A0A1X6YBV2_9RHOB</name>
<evidence type="ECO:0000313" key="8">
    <source>
        <dbReference type="Proteomes" id="UP000193061"/>
    </source>
</evidence>
<protein>
    <submittedName>
        <fullName evidence="7">3-hydroxybenzoate 6-hydroxylase 1</fullName>
        <ecNumber evidence="7">1.14.13.24</ecNumber>
    </submittedName>
</protein>
<evidence type="ECO:0000313" key="7">
    <source>
        <dbReference type="EMBL" id="SLN16687.1"/>
    </source>
</evidence>
<gene>
    <name evidence="7" type="primary">xlnD</name>
    <name evidence="7" type="ORF">ROA7450_00457</name>
</gene>
<dbReference type="GO" id="GO:0071949">
    <property type="term" value="F:FAD binding"/>
    <property type="evidence" value="ECO:0007669"/>
    <property type="project" value="InterPro"/>
</dbReference>
<dbReference type="GO" id="GO:0018669">
    <property type="term" value="F:3-hydroxybenzoate 6-monooxygenase activity"/>
    <property type="evidence" value="ECO:0007669"/>
    <property type="project" value="UniProtKB-EC"/>
</dbReference>
<evidence type="ECO:0000256" key="4">
    <source>
        <dbReference type="ARBA" id="ARBA00023002"/>
    </source>
</evidence>
<dbReference type="Proteomes" id="UP000193061">
    <property type="component" value="Unassembled WGS sequence"/>
</dbReference>
<reference evidence="7 8" key="1">
    <citation type="submission" date="2017-03" db="EMBL/GenBank/DDBJ databases">
        <authorList>
            <person name="Afonso C.L."/>
            <person name="Miller P.J."/>
            <person name="Scott M.A."/>
            <person name="Spackman E."/>
            <person name="Goraichik I."/>
            <person name="Dimitrov K.M."/>
            <person name="Suarez D.L."/>
            <person name="Swayne D.E."/>
        </authorList>
    </citation>
    <scope>NUCLEOTIDE SEQUENCE [LARGE SCALE GENOMIC DNA]</scope>
    <source>
        <strain evidence="7 8">CECT 7450</strain>
    </source>
</reference>
<dbReference type="InterPro" id="IPR050493">
    <property type="entry name" value="FAD-dep_Monooxygenase_BioMet"/>
</dbReference>
<dbReference type="InterPro" id="IPR036188">
    <property type="entry name" value="FAD/NAD-bd_sf"/>
</dbReference>
<dbReference type="Gene3D" id="3.50.50.60">
    <property type="entry name" value="FAD/NAD(P)-binding domain"/>
    <property type="match status" value="1"/>
</dbReference>
<keyword evidence="8" id="KW-1185">Reference proteome</keyword>
<keyword evidence="5" id="KW-0503">Monooxygenase</keyword>
<evidence type="ECO:0000256" key="5">
    <source>
        <dbReference type="ARBA" id="ARBA00023033"/>
    </source>
</evidence>
<keyword evidence="3" id="KW-0274">FAD</keyword>
<dbReference type="SUPFAM" id="SSF51905">
    <property type="entry name" value="FAD/NAD(P)-binding domain"/>
    <property type="match status" value="1"/>
</dbReference>
<keyword evidence="4 7" id="KW-0560">Oxidoreductase</keyword>